<dbReference type="AlphaFoldDB" id="A0A5C6FV56"/>
<dbReference type="FunFam" id="3.90.79.10:FF:000024">
    <property type="entry name" value="ADP-ribose pyrophosphatase"/>
    <property type="match status" value="1"/>
</dbReference>
<dbReference type="PANTHER" id="PTHR11839">
    <property type="entry name" value="UDP/ADP-SUGAR PYROPHOSPHATASE"/>
    <property type="match status" value="1"/>
</dbReference>
<dbReference type="PROSITE" id="PS00893">
    <property type="entry name" value="NUDIX_BOX"/>
    <property type="match status" value="1"/>
</dbReference>
<dbReference type="InterPro" id="IPR000086">
    <property type="entry name" value="NUDIX_hydrolase_dom"/>
</dbReference>
<dbReference type="PANTHER" id="PTHR11839:SF18">
    <property type="entry name" value="NUDIX HYDROLASE DOMAIN-CONTAINING PROTEIN"/>
    <property type="match status" value="1"/>
</dbReference>
<evidence type="ECO:0000256" key="2">
    <source>
        <dbReference type="ARBA" id="ARBA00001946"/>
    </source>
</evidence>
<name>A0A5C6FV56_9PLAN</name>
<evidence type="ECO:0000256" key="3">
    <source>
        <dbReference type="ARBA" id="ARBA00007275"/>
    </source>
</evidence>
<dbReference type="Proteomes" id="UP000316476">
    <property type="component" value="Unassembled WGS sequence"/>
</dbReference>
<accession>A0A5C6FV56</accession>
<evidence type="ECO:0000313" key="10">
    <source>
        <dbReference type="Proteomes" id="UP000316476"/>
    </source>
</evidence>
<dbReference type="SUPFAM" id="SSF55811">
    <property type="entry name" value="Nudix"/>
    <property type="match status" value="1"/>
</dbReference>
<gene>
    <name evidence="9" type="primary">nudF_1</name>
    <name evidence="9" type="ORF">V7x_24480</name>
</gene>
<evidence type="ECO:0000256" key="6">
    <source>
        <dbReference type="ARBA" id="ARBA00032162"/>
    </source>
</evidence>
<dbReference type="GO" id="GO:0016787">
    <property type="term" value="F:hydrolase activity"/>
    <property type="evidence" value="ECO:0007669"/>
    <property type="project" value="UniProtKB-KW"/>
</dbReference>
<dbReference type="Gene3D" id="3.90.79.10">
    <property type="entry name" value="Nucleoside Triphosphate Pyrophosphohydrolase"/>
    <property type="match status" value="1"/>
</dbReference>
<reference evidence="9 10" key="1">
    <citation type="submission" date="2019-02" db="EMBL/GenBank/DDBJ databases">
        <title>Deep-cultivation of Planctomycetes and their phenomic and genomic characterization uncovers novel biology.</title>
        <authorList>
            <person name="Wiegand S."/>
            <person name="Jogler M."/>
            <person name="Boedeker C."/>
            <person name="Pinto D."/>
            <person name="Vollmers J."/>
            <person name="Rivas-Marin E."/>
            <person name="Kohn T."/>
            <person name="Peeters S.H."/>
            <person name="Heuer A."/>
            <person name="Rast P."/>
            <person name="Oberbeckmann S."/>
            <person name="Bunk B."/>
            <person name="Jeske O."/>
            <person name="Meyerdierks A."/>
            <person name="Storesund J.E."/>
            <person name="Kallscheuer N."/>
            <person name="Luecker S."/>
            <person name="Lage O.M."/>
            <person name="Pohl T."/>
            <person name="Merkel B.J."/>
            <person name="Hornburger P."/>
            <person name="Mueller R.-W."/>
            <person name="Bruemmer F."/>
            <person name="Labrenz M."/>
            <person name="Spormann A.M."/>
            <person name="Op Den Camp H."/>
            <person name="Overmann J."/>
            <person name="Amann R."/>
            <person name="Jetten M.S.M."/>
            <person name="Mascher T."/>
            <person name="Medema M.H."/>
            <person name="Devos D.P."/>
            <person name="Kaster A.-K."/>
            <person name="Ovreas L."/>
            <person name="Rohde M."/>
            <person name="Galperin M.Y."/>
            <person name="Jogler C."/>
        </authorList>
    </citation>
    <scope>NUCLEOTIDE SEQUENCE [LARGE SCALE GENOMIC DNA]</scope>
    <source>
        <strain evidence="9 10">V7</strain>
    </source>
</reference>
<dbReference type="PROSITE" id="PS51462">
    <property type="entry name" value="NUDIX"/>
    <property type="match status" value="1"/>
</dbReference>
<dbReference type="EMBL" id="SJPZ01000001">
    <property type="protein sequence ID" value="TWU66877.1"/>
    <property type="molecule type" value="Genomic_DNA"/>
</dbReference>
<dbReference type="RefSeq" id="WP_146413412.1">
    <property type="nucleotide sequence ID" value="NZ_SJPZ01000001.1"/>
</dbReference>
<evidence type="ECO:0000256" key="5">
    <source>
        <dbReference type="ARBA" id="ARBA00022801"/>
    </source>
</evidence>
<dbReference type="InterPro" id="IPR015797">
    <property type="entry name" value="NUDIX_hydrolase-like_dom_sf"/>
</dbReference>
<comment type="caution">
    <text evidence="9">The sequence shown here is derived from an EMBL/GenBank/DDBJ whole genome shotgun (WGS) entry which is preliminary data.</text>
</comment>
<sequence>MQKKSDEKQLLAGNRFDVHAMELVGSDGKTYIREVVRHPGAVLLLPILDNGDVVMIENYRPTIDQTLLELPAGTREPDEPPEITAERELVEETGYAAGKLQHLHTYFSAPGICDEQMFLYLATDLTAGDAQREAVEQIENRIVPIDQAMQMIRDGQILDAKTIVGLSLYQMMSPTT</sequence>
<feature type="domain" description="Nudix hydrolase" evidence="8">
    <location>
        <begin position="36"/>
        <end position="165"/>
    </location>
</feature>
<evidence type="ECO:0000256" key="4">
    <source>
        <dbReference type="ARBA" id="ARBA00016377"/>
    </source>
</evidence>
<protein>
    <recommendedName>
        <fullName evidence="4">GDP-mannose pyrophosphatase</fullName>
    </recommendedName>
    <alternativeName>
        <fullName evidence="6">GDP-mannose hydrolase</fullName>
    </alternativeName>
    <alternativeName>
        <fullName evidence="7">GDPMK</fullName>
    </alternativeName>
</protein>
<dbReference type="InterPro" id="IPR020084">
    <property type="entry name" value="NUDIX_hydrolase_CS"/>
</dbReference>
<dbReference type="GO" id="GO:0006753">
    <property type="term" value="P:nucleoside phosphate metabolic process"/>
    <property type="evidence" value="ECO:0007669"/>
    <property type="project" value="TreeGrafter"/>
</dbReference>
<evidence type="ECO:0000256" key="1">
    <source>
        <dbReference type="ARBA" id="ARBA00000847"/>
    </source>
</evidence>
<dbReference type="Pfam" id="PF00293">
    <property type="entry name" value="NUDIX"/>
    <property type="match status" value="1"/>
</dbReference>
<dbReference type="GO" id="GO:0019693">
    <property type="term" value="P:ribose phosphate metabolic process"/>
    <property type="evidence" value="ECO:0007669"/>
    <property type="project" value="TreeGrafter"/>
</dbReference>
<keyword evidence="5 9" id="KW-0378">Hydrolase</keyword>
<evidence type="ECO:0000259" key="8">
    <source>
        <dbReference type="PROSITE" id="PS51462"/>
    </source>
</evidence>
<dbReference type="OrthoDB" id="9806150at2"/>
<dbReference type="GO" id="GO:0005829">
    <property type="term" value="C:cytosol"/>
    <property type="evidence" value="ECO:0007669"/>
    <property type="project" value="TreeGrafter"/>
</dbReference>
<comment type="similarity">
    <text evidence="3">Belongs to the Nudix hydrolase family. NudK subfamily.</text>
</comment>
<comment type="catalytic activity">
    <reaction evidence="1">
        <text>GDP-alpha-D-mannose + H2O = alpha-D-mannose 1-phosphate + GMP + 2 H(+)</text>
        <dbReference type="Rhea" id="RHEA:27978"/>
        <dbReference type="ChEBI" id="CHEBI:15377"/>
        <dbReference type="ChEBI" id="CHEBI:15378"/>
        <dbReference type="ChEBI" id="CHEBI:57527"/>
        <dbReference type="ChEBI" id="CHEBI:58115"/>
        <dbReference type="ChEBI" id="CHEBI:58409"/>
    </reaction>
</comment>
<comment type="cofactor">
    <cofactor evidence="2">
        <name>Mg(2+)</name>
        <dbReference type="ChEBI" id="CHEBI:18420"/>
    </cofactor>
</comment>
<evidence type="ECO:0000256" key="7">
    <source>
        <dbReference type="ARBA" id="ARBA00032272"/>
    </source>
</evidence>
<evidence type="ECO:0000313" key="9">
    <source>
        <dbReference type="EMBL" id="TWU66877.1"/>
    </source>
</evidence>
<proteinExistence type="inferred from homology"/>
<dbReference type="CDD" id="cd03424">
    <property type="entry name" value="NUDIX_ADPRase_Nudt5_UGPPase_Nudt14"/>
    <property type="match status" value="1"/>
</dbReference>
<organism evidence="9 10">
    <name type="scientific">Crateriforma conspicua</name>
    <dbReference type="NCBI Taxonomy" id="2527996"/>
    <lineage>
        <taxon>Bacteria</taxon>
        <taxon>Pseudomonadati</taxon>
        <taxon>Planctomycetota</taxon>
        <taxon>Planctomycetia</taxon>
        <taxon>Planctomycetales</taxon>
        <taxon>Planctomycetaceae</taxon>
        <taxon>Crateriforma</taxon>
    </lineage>
</organism>